<evidence type="ECO:0000313" key="2">
    <source>
        <dbReference type="Proteomes" id="UP000187455"/>
    </source>
</evidence>
<organism evidence="1 2">
    <name type="scientific">Smittium mucronatum</name>
    <dbReference type="NCBI Taxonomy" id="133383"/>
    <lineage>
        <taxon>Eukaryota</taxon>
        <taxon>Fungi</taxon>
        <taxon>Fungi incertae sedis</taxon>
        <taxon>Zoopagomycota</taxon>
        <taxon>Kickxellomycotina</taxon>
        <taxon>Harpellomycetes</taxon>
        <taxon>Harpellales</taxon>
        <taxon>Legeriomycetaceae</taxon>
        <taxon>Smittium</taxon>
    </lineage>
</organism>
<evidence type="ECO:0000313" key="1">
    <source>
        <dbReference type="EMBL" id="OLY78746.1"/>
    </source>
</evidence>
<keyword evidence="2" id="KW-1185">Reference proteome</keyword>
<protein>
    <submittedName>
        <fullName evidence="1">Uncharacterized protein</fullName>
    </submittedName>
</protein>
<dbReference type="AlphaFoldDB" id="A0A1R0GPF2"/>
<reference evidence="1 2" key="1">
    <citation type="journal article" date="2016" name="Mol. Biol. Evol.">
        <title>Genome-Wide Survey of Gut Fungi (Harpellales) Reveals the First Horizontally Transferred Ubiquitin Gene from a Mosquito Host.</title>
        <authorList>
            <person name="Wang Y."/>
            <person name="White M.M."/>
            <person name="Kvist S."/>
            <person name="Moncalvo J.M."/>
        </authorList>
    </citation>
    <scope>NUCLEOTIDE SEQUENCE [LARGE SCALE GENOMIC DNA]</scope>
    <source>
        <strain evidence="1 2">ALG-7-W6</strain>
    </source>
</reference>
<gene>
    <name evidence="1" type="ORF">AYI68_g7198</name>
</gene>
<accession>A0A1R0GPF2</accession>
<dbReference type="Proteomes" id="UP000187455">
    <property type="component" value="Unassembled WGS sequence"/>
</dbReference>
<sequence length="90" mass="10371">MTDLFNESMRNELAHFGEEKYENLCSSIHYMQICGLEQVMLNEHLQVRLTKVFSSIAAKGLQIPLTYLQPFATGYYTGWYGRLQPSPPHS</sequence>
<name>A0A1R0GPF2_9FUNG</name>
<dbReference type="EMBL" id="LSSL01005606">
    <property type="protein sequence ID" value="OLY78746.1"/>
    <property type="molecule type" value="Genomic_DNA"/>
</dbReference>
<comment type="caution">
    <text evidence="1">The sequence shown here is derived from an EMBL/GenBank/DDBJ whole genome shotgun (WGS) entry which is preliminary data.</text>
</comment>
<proteinExistence type="predicted"/>